<dbReference type="InterPro" id="IPR020892">
    <property type="entry name" value="Cyclophilin-type_PPIase_CS"/>
</dbReference>
<dbReference type="Gene3D" id="2.40.100.10">
    <property type="entry name" value="Cyclophilin-like"/>
    <property type="match status" value="1"/>
</dbReference>
<evidence type="ECO:0000256" key="7">
    <source>
        <dbReference type="SAM" id="MobiDB-lite"/>
    </source>
</evidence>
<dbReference type="Pfam" id="PF00160">
    <property type="entry name" value="Pro_isomerase"/>
    <property type="match status" value="1"/>
</dbReference>
<evidence type="ECO:0000256" key="1">
    <source>
        <dbReference type="ARBA" id="ARBA00000971"/>
    </source>
</evidence>
<dbReference type="PROSITE" id="PS50072">
    <property type="entry name" value="CSA_PPIASE_2"/>
    <property type="match status" value="1"/>
</dbReference>
<dbReference type="FunFam" id="2.40.100.10:FF:000003">
    <property type="entry name" value="Peptidylprolyl isomerase domain and WD repeat-containing 1"/>
    <property type="match status" value="1"/>
</dbReference>
<dbReference type="AlphaFoldDB" id="A0A448ZAF3"/>
<reference evidence="9 10" key="1">
    <citation type="submission" date="2019-01" db="EMBL/GenBank/DDBJ databases">
        <authorList>
            <person name="Ferrante I. M."/>
        </authorList>
    </citation>
    <scope>NUCLEOTIDE SEQUENCE [LARGE SCALE GENOMIC DNA]</scope>
    <source>
        <strain evidence="9 10">B856</strain>
    </source>
</reference>
<evidence type="ECO:0000313" key="10">
    <source>
        <dbReference type="Proteomes" id="UP000291116"/>
    </source>
</evidence>
<dbReference type="GO" id="GO:0003755">
    <property type="term" value="F:peptidyl-prolyl cis-trans isomerase activity"/>
    <property type="evidence" value="ECO:0007669"/>
    <property type="project" value="UniProtKB-KW"/>
</dbReference>
<name>A0A448ZAF3_9STRA</name>
<dbReference type="SUPFAM" id="SSF50891">
    <property type="entry name" value="Cyclophilin-like"/>
    <property type="match status" value="1"/>
</dbReference>
<dbReference type="EC" id="5.2.1.8" evidence="2"/>
<sequence length="673" mass="74499">MASAGKGTKRKGGDIDNTKSEDARLKRSRTNTTTTTSATKKRRGQLEEIPASSHYQVSFMHKATVTHVVSSARYGFVITACDEGIVKFWKRSSTVLDSHGREANAKKNSYRKSKDDLHSATPCLEFVKSFTAHIGPLAALCIDESDDTIASIGRNDGMIKFYDVSTFDAKSMIKAKSDSSSFGRAATFMEDESKELLLAISHAADGNISIYSVANLQLIQTLSLHSKPVTALAYNRQHKCCISGDMMGIIEIWDSTRGTTGDQIAGGPCSMQTNKLEYPSKIDTDLYKLAKKKTYPRCIVVSKNYFVVYGADHKVRIFNLSTAKIEVKYDERLSVYASKNFANYGMDSIEFGKRAATEREIEDQDKRPALLPSKMVGMDPSEQYLLVSTMIGIKIIDWKKNKLVKVIGKSDASQYRFLSFCLCLGGAKMNQQMQLARGTGNATAVGEKEAEVNNSIVVALAYQQRRFYVFSHVDPMLEQQDGSADSANNRDIWNEAPTAEDQLLVSETGRGGGGVQSKIVSKAILRTTKGDIHIKLFQEVSKTLENFTEHARSGYYDGVLFHRVISSFMLQTGDPLGDGTGGESIWGGEFEDEFVRDLRHDRPFTVSMANAGPNTNGSQFFITTVATPWLDNKHTVFGRVTKGMDVCKLIENVHTDKNDKPIDDIRILSVDLE</sequence>
<evidence type="ECO:0000256" key="6">
    <source>
        <dbReference type="ARBA" id="ARBA00023235"/>
    </source>
</evidence>
<keyword evidence="4" id="KW-0677">Repeat</keyword>
<evidence type="ECO:0000256" key="3">
    <source>
        <dbReference type="ARBA" id="ARBA00022574"/>
    </source>
</evidence>
<comment type="catalytic activity">
    <reaction evidence="1">
        <text>[protein]-peptidylproline (omega=180) = [protein]-peptidylproline (omega=0)</text>
        <dbReference type="Rhea" id="RHEA:16237"/>
        <dbReference type="Rhea" id="RHEA-COMP:10747"/>
        <dbReference type="Rhea" id="RHEA-COMP:10748"/>
        <dbReference type="ChEBI" id="CHEBI:83833"/>
        <dbReference type="ChEBI" id="CHEBI:83834"/>
        <dbReference type="EC" id="5.2.1.8"/>
    </reaction>
</comment>
<dbReference type="InterPro" id="IPR029000">
    <property type="entry name" value="Cyclophilin-like_dom_sf"/>
</dbReference>
<dbReference type="GO" id="GO:0005634">
    <property type="term" value="C:nucleus"/>
    <property type="evidence" value="ECO:0007669"/>
    <property type="project" value="UniProtKB-ARBA"/>
</dbReference>
<feature type="region of interest" description="Disordered" evidence="7">
    <location>
        <begin position="1"/>
        <end position="46"/>
    </location>
</feature>
<dbReference type="PANTHER" id="PTHR45625:SF4">
    <property type="entry name" value="PEPTIDYLPROLYL ISOMERASE DOMAIN AND WD REPEAT-CONTAINING PROTEIN 1"/>
    <property type="match status" value="1"/>
</dbReference>
<dbReference type="InterPro" id="IPR044666">
    <property type="entry name" value="Cyclophilin_A-like"/>
</dbReference>
<dbReference type="InterPro" id="IPR002130">
    <property type="entry name" value="Cyclophilin-type_PPIase_dom"/>
</dbReference>
<evidence type="ECO:0000256" key="2">
    <source>
        <dbReference type="ARBA" id="ARBA00013194"/>
    </source>
</evidence>
<dbReference type="Proteomes" id="UP000291116">
    <property type="component" value="Unassembled WGS sequence"/>
</dbReference>
<protein>
    <recommendedName>
        <fullName evidence="2">peptidylprolyl isomerase</fullName>
        <ecNumber evidence="2">5.2.1.8</ecNumber>
    </recommendedName>
</protein>
<accession>A0A448ZAF3</accession>
<dbReference type="OrthoDB" id="10264753at2759"/>
<evidence type="ECO:0000256" key="4">
    <source>
        <dbReference type="ARBA" id="ARBA00022737"/>
    </source>
</evidence>
<keyword evidence="6" id="KW-0413">Isomerase</keyword>
<keyword evidence="10" id="KW-1185">Reference proteome</keyword>
<keyword evidence="5" id="KW-0697">Rotamase</keyword>
<evidence type="ECO:0000256" key="5">
    <source>
        <dbReference type="ARBA" id="ARBA00023110"/>
    </source>
</evidence>
<gene>
    <name evidence="9" type="ORF">PSNMU_V1.4_AUG-EV-PASAV3_0058350</name>
</gene>
<dbReference type="InterPro" id="IPR001680">
    <property type="entry name" value="WD40_rpt"/>
</dbReference>
<keyword evidence="3" id="KW-0853">WD repeat</keyword>
<evidence type="ECO:0000259" key="8">
    <source>
        <dbReference type="PROSITE" id="PS50072"/>
    </source>
</evidence>
<organism evidence="9 10">
    <name type="scientific">Pseudo-nitzschia multistriata</name>
    <dbReference type="NCBI Taxonomy" id="183589"/>
    <lineage>
        <taxon>Eukaryota</taxon>
        <taxon>Sar</taxon>
        <taxon>Stramenopiles</taxon>
        <taxon>Ochrophyta</taxon>
        <taxon>Bacillariophyta</taxon>
        <taxon>Bacillariophyceae</taxon>
        <taxon>Bacillariophycidae</taxon>
        <taxon>Bacillariales</taxon>
        <taxon>Bacillariaceae</taxon>
        <taxon>Pseudo-nitzschia</taxon>
    </lineage>
</organism>
<dbReference type="InterPro" id="IPR015943">
    <property type="entry name" value="WD40/YVTN_repeat-like_dom_sf"/>
</dbReference>
<evidence type="ECO:0000313" key="9">
    <source>
        <dbReference type="EMBL" id="VEU38999.1"/>
    </source>
</evidence>
<dbReference type="PROSITE" id="PS00170">
    <property type="entry name" value="CSA_PPIASE_1"/>
    <property type="match status" value="1"/>
</dbReference>
<dbReference type="Gene3D" id="2.130.10.10">
    <property type="entry name" value="YVTN repeat-like/Quinoprotein amine dehydrogenase"/>
    <property type="match status" value="1"/>
</dbReference>
<dbReference type="Pfam" id="PF00400">
    <property type="entry name" value="WD40"/>
    <property type="match status" value="1"/>
</dbReference>
<dbReference type="PANTHER" id="PTHR45625">
    <property type="entry name" value="PEPTIDYL-PROLYL CIS-TRANS ISOMERASE-RELATED"/>
    <property type="match status" value="1"/>
</dbReference>
<proteinExistence type="predicted"/>
<dbReference type="SMART" id="SM00320">
    <property type="entry name" value="WD40"/>
    <property type="match status" value="4"/>
</dbReference>
<dbReference type="InterPro" id="IPR036322">
    <property type="entry name" value="WD40_repeat_dom_sf"/>
</dbReference>
<dbReference type="EMBL" id="CAACVS010000198">
    <property type="protein sequence ID" value="VEU38999.1"/>
    <property type="molecule type" value="Genomic_DNA"/>
</dbReference>
<dbReference type="GO" id="GO:0006457">
    <property type="term" value="P:protein folding"/>
    <property type="evidence" value="ECO:0007669"/>
    <property type="project" value="InterPro"/>
</dbReference>
<feature type="domain" description="PPIase cyclophilin-type" evidence="8">
    <location>
        <begin position="519"/>
        <end position="672"/>
    </location>
</feature>
<dbReference type="SUPFAM" id="SSF50978">
    <property type="entry name" value="WD40 repeat-like"/>
    <property type="match status" value="1"/>
</dbReference>
<dbReference type="CDD" id="cd01927">
    <property type="entry name" value="cyclophilin_WD40"/>
    <property type="match status" value="1"/>
</dbReference>
<feature type="compositionally biased region" description="Basic and acidic residues" evidence="7">
    <location>
        <begin position="11"/>
        <end position="25"/>
    </location>
</feature>
<dbReference type="PRINTS" id="PR00153">
    <property type="entry name" value="CSAPPISMRASE"/>
</dbReference>